<dbReference type="SMART" id="SM00646">
    <property type="entry name" value="Ami_3"/>
    <property type="match status" value="1"/>
</dbReference>
<dbReference type="AlphaFoldDB" id="X1TNQ3"/>
<evidence type="ECO:0000313" key="3">
    <source>
        <dbReference type="EMBL" id="GAI92976.1"/>
    </source>
</evidence>
<name>X1TNQ3_9ZZZZ</name>
<dbReference type="GO" id="GO:0030288">
    <property type="term" value="C:outer membrane-bounded periplasmic space"/>
    <property type="evidence" value="ECO:0007669"/>
    <property type="project" value="TreeGrafter"/>
</dbReference>
<dbReference type="SUPFAM" id="SSF53187">
    <property type="entry name" value="Zn-dependent exopeptidases"/>
    <property type="match status" value="1"/>
</dbReference>
<dbReference type="GO" id="GO:0008745">
    <property type="term" value="F:N-acetylmuramoyl-L-alanine amidase activity"/>
    <property type="evidence" value="ECO:0007669"/>
    <property type="project" value="InterPro"/>
</dbReference>
<dbReference type="InterPro" id="IPR050695">
    <property type="entry name" value="N-acetylmuramoyl_amidase_3"/>
</dbReference>
<dbReference type="GO" id="GO:0009253">
    <property type="term" value="P:peptidoglycan catabolic process"/>
    <property type="evidence" value="ECO:0007669"/>
    <property type="project" value="InterPro"/>
</dbReference>
<comment type="caution">
    <text evidence="3">The sequence shown here is derived from an EMBL/GenBank/DDBJ whole genome shotgun (WGS) entry which is preliminary data.</text>
</comment>
<reference evidence="3" key="1">
    <citation type="journal article" date="2014" name="Front. Microbiol.">
        <title>High frequency of phylogenetically diverse reductive dehalogenase-homologous genes in deep subseafloor sedimentary metagenomes.</title>
        <authorList>
            <person name="Kawai M."/>
            <person name="Futagami T."/>
            <person name="Toyoda A."/>
            <person name="Takaki Y."/>
            <person name="Nishi S."/>
            <person name="Hori S."/>
            <person name="Arai W."/>
            <person name="Tsubouchi T."/>
            <person name="Morono Y."/>
            <person name="Uchiyama I."/>
            <person name="Ito T."/>
            <person name="Fujiyama A."/>
            <person name="Inagaki F."/>
            <person name="Takami H."/>
        </authorList>
    </citation>
    <scope>NUCLEOTIDE SEQUENCE</scope>
    <source>
        <strain evidence="3">Expedition CK06-06</strain>
    </source>
</reference>
<protein>
    <recommendedName>
        <fullName evidence="2">MurNAc-LAA domain-containing protein</fullName>
    </recommendedName>
</protein>
<evidence type="ECO:0000259" key="2">
    <source>
        <dbReference type="SMART" id="SM00646"/>
    </source>
</evidence>
<organism evidence="3">
    <name type="scientific">marine sediment metagenome</name>
    <dbReference type="NCBI Taxonomy" id="412755"/>
    <lineage>
        <taxon>unclassified sequences</taxon>
        <taxon>metagenomes</taxon>
        <taxon>ecological metagenomes</taxon>
    </lineage>
</organism>
<dbReference type="CDD" id="cd02696">
    <property type="entry name" value="MurNAc-LAA"/>
    <property type="match status" value="1"/>
</dbReference>
<feature type="domain" description="MurNAc-LAA" evidence="2">
    <location>
        <begin position="3"/>
        <end position="67"/>
    </location>
</feature>
<dbReference type="Pfam" id="PF01520">
    <property type="entry name" value="Amidase_3"/>
    <property type="match status" value="1"/>
</dbReference>
<sequence length="80" mass="9025">MVSRVRRKYKPARSLGVKQAPFYVLIGAQMPSVLVETGFLTNRTERKRLLSKKYQESVAEGICAGIKTYIKSIDQNYKGG</sequence>
<dbReference type="Gene3D" id="3.40.630.40">
    <property type="entry name" value="Zn-dependent exopeptidases"/>
    <property type="match status" value="1"/>
</dbReference>
<keyword evidence="1" id="KW-0378">Hydrolase</keyword>
<accession>X1TNQ3</accession>
<evidence type="ECO:0000256" key="1">
    <source>
        <dbReference type="ARBA" id="ARBA00022801"/>
    </source>
</evidence>
<dbReference type="InterPro" id="IPR002508">
    <property type="entry name" value="MurNAc-LAA_cat"/>
</dbReference>
<dbReference type="PANTHER" id="PTHR30404">
    <property type="entry name" value="N-ACETYLMURAMOYL-L-ALANINE AMIDASE"/>
    <property type="match status" value="1"/>
</dbReference>
<dbReference type="EMBL" id="BARW01017927">
    <property type="protein sequence ID" value="GAI92976.1"/>
    <property type="molecule type" value="Genomic_DNA"/>
</dbReference>
<proteinExistence type="predicted"/>
<gene>
    <name evidence="3" type="ORF">S12H4_30822</name>
</gene>
<dbReference type="PANTHER" id="PTHR30404:SF0">
    <property type="entry name" value="N-ACETYLMURAMOYL-L-ALANINE AMIDASE AMIC"/>
    <property type="match status" value="1"/>
</dbReference>